<dbReference type="GeneID" id="59377522"/>
<dbReference type="EMBL" id="JACETU010000005">
    <property type="protein sequence ID" value="KAF7428480.1"/>
    <property type="molecule type" value="Genomic_DNA"/>
</dbReference>
<evidence type="ECO:0000313" key="1">
    <source>
        <dbReference type="EMBL" id="KAF7428480.1"/>
    </source>
</evidence>
<comment type="caution">
    <text evidence="1">The sequence shown here is derived from an EMBL/GenBank/DDBJ whole genome shotgun (WGS) entry which is preliminary data.</text>
</comment>
<protein>
    <submittedName>
        <fullName evidence="1">Glycoside hydrolase, 38 vacuolar alpha mannosidase</fullName>
    </submittedName>
</protein>
<dbReference type="OrthoDB" id="3229398at2759"/>
<dbReference type="VEuPathDB" id="FungiDB:PC9H_007704"/>
<reference evidence="1" key="1">
    <citation type="submission" date="2019-07" db="EMBL/GenBank/DDBJ databases">
        <authorList>
            <person name="Palmer J.M."/>
        </authorList>
    </citation>
    <scope>NUCLEOTIDE SEQUENCE</scope>
    <source>
        <strain evidence="1">PC9</strain>
    </source>
</reference>
<accession>A0A8H7DT05</accession>
<organism evidence="1 2">
    <name type="scientific">Pleurotus ostreatus</name>
    <name type="common">Oyster mushroom</name>
    <name type="synonym">White-rot fungus</name>
    <dbReference type="NCBI Taxonomy" id="5322"/>
    <lineage>
        <taxon>Eukaryota</taxon>
        <taxon>Fungi</taxon>
        <taxon>Dikarya</taxon>
        <taxon>Basidiomycota</taxon>
        <taxon>Agaricomycotina</taxon>
        <taxon>Agaricomycetes</taxon>
        <taxon>Agaricomycetidae</taxon>
        <taxon>Agaricales</taxon>
        <taxon>Pleurotineae</taxon>
        <taxon>Pleurotaceae</taxon>
        <taxon>Pleurotus</taxon>
    </lineage>
</organism>
<proteinExistence type="predicted"/>
<dbReference type="RefSeq" id="XP_036630852.1">
    <property type="nucleotide sequence ID" value="XM_036777232.1"/>
</dbReference>
<dbReference type="GO" id="GO:0016787">
    <property type="term" value="F:hydrolase activity"/>
    <property type="evidence" value="ECO:0007669"/>
    <property type="project" value="UniProtKB-KW"/>
</dbReference>
<keyword evidence="1" id="KW-0378">Hydrolase</keyword>
<evidence type="ECO:0000313" key="2">
    <source>
        <dbReference type="Proteomes" id="UP000623687"/>
    </source>
</evidence>
<gene>
    <name evidence="1" type="primary">AMS1_2</name>
    <name evidence="1" type="ORF">PC9H_007704</name>
</gene>
<dbReference type="AlphaFoldDB" id="A0A8H7DT05"/>
<name>A0A8H7DT05_PLEOS</name>
<keyword evidence="2" id="KW-1185">Reference proteome</keyword>
<dbReference type="Proteomes" id="UP000623687">
    <property type="component" value="Unassembled WGS sequence"/>
</dbReference>
<sequence>MDAHNGTPYPRTNFSAGAKWIKNLTRDRLNNFNGGHFSDVNLSAVMFIHRIDNEEHVKLEVWSAPGLTKPTFEEAMEQTFKPAKKGMAFGPSC</sequence>